<dbReference type="GO" id="GO:0009244">
    <property type="term" value="P:lipopolysaccharide core region biosynthetic process"/>
    <property type="evidence" value="ECO:0007669"/>
    <property type="project" value="UniProtKB-UniRule"/>
</dbReference>
<evidence type="ECO:0000313" key="3">
    <source>
        <dbReference type="Proteomes" id="UP000199167"/>
    </source>
</evidence>
<dbReference type="Gene3D" id="3.40.50.2000">
    <property type="entry name" value="Glycogen Phosphorylase B"/>
    <property type="match status" value="1"/>
</dbReference>
<keyword evidence="1 2" id="KW-0808">Transferase</keyword>
<comment type="catalytic activity">
    <reaction evidence="1">
        <text>lipid IVA (E. coli) + CMP-3-deoxy-beta-D-manno-octulosonate = alpha-Kdo-(2-&gt;6)-lipid IVA (E. coli) + CMP + H(+)</text>
        <dbReference type="Rhea" id="RHEA:28066"/>
        <dbReference type="ChEBI" id="CHEBI:15378"/>
        <dbReference type="ChEBI" id="CHEBI:58603"/>
        <dbReference type="ChEBI" id="CHEBI:60364"/>
        <dbReference type="ChEBI" id="CHEBI:60377"/>
        <dbReference type="ChEBI" id="CHEBI:85987"/>
        <dbReference type="EC" id="2.4.99.12"/>
    </reaction>
</comment>
<comment type="function">
    <text evidence="1">Involved in lipopolysaccharide (LPS) biosynthesis. Catalyzes the transfer of 3-deoxy-D-manno-octulosonate (Kdo) residue(s) from CMP-Kdo to lipid IV(A), the tetraacyldisaccharide-1,4'-bisphosphate precursor of lipid A.</text>
</comment>
<dbReference type="Proteomes" id="UP000199167">
    <property type="component" value="Unassembled WGS sequence"/>
</dbReference>
<keyword evidence="1" id="KW-0448">Lipopolysaccharide biosynthesis</keyword>
<comment type="pathway">
    <text evidence="1">Bacterial outer membrane biogenesis; LPS core biosynthesis.</text>
</comment>
<dbReference type="RefSeq" id="WP_089996915.1">
    <property type="nucleotide sequence ID" value="NZ_FOIZ01000002.1"/>
</dbReference>
<proteinExistence type="inferred from homology"/>
<dbReference type="UniPathway" id="UPA00958"/>
<keyword evidence="1" id="KW-0472">Membrane</keyword>
<dbReference type="EMBL" id="FOIZ01000002">
    <property type="protein sequence ID" value="SEW44950.1"/>
    <property type="molecule type" value="Genomic_DNA"/>
</dbReference>
<name>A0A1I0RUB8_9RHOB</name>
<comment type="subcellular location">
    <subcellularLocation>
        <location evidence="1">Cell membrane</location>
    </subcellularLocation>
</comment>
<reference evidence="2 3" key="1">
    <citation type="submission" date="2016-10" db="EMBL/GenBank/DDBJ databases">
        <authorList>
            <person name="de Groot N.N."/>
        </authorList>
    </citation>
    <scope>NUCLEOTIDE SEQUENCE [LARGE SCALE GENOMIC DNA]</scope>
    <source>
        <strain evidence="2 3">DSM 17925</strain>
    </source>
</reference>
<accession>A0A1I0RUB8</accession>
<dbReference type="AlphaFoldDB" id="A0A1I0RUB8"/>
<dbReference type="STRING" id="364200.SAMN04488515_3264"/>
<dbReference type="InterPro" id="IPR039901">
    <property type="entry name" value="Kdotransferase"/>
</dbReference>
<organism evidence="2 3">
    <name type="scientific">Cognatiyoonia koreensis</name>
    <dbReference type="NCBI Taxonomy" id="364200"/>
    <lineage>
        <taxon>Bacteria</taxon>
        <taxon>Pseudomonadati</taxon>
        <taxon>Pseudomonadota</taxon>
        <taxon>Alphaproteobacteria</taxon>
        <taxon>Rhodobacterales</taxon>
        <taxon>Paracoccaceae</taxon>
        <taxon>Cognatiyoonia</taxon>
    </lineage>
</organism>
<dbReference type="PANTHER" id="PTHR42755:SF1">
    <property type="entry name" value="3-DEOXY-D-MANNO-OCTULOSONIC ACID TRANSFERASE, MITOCHONDRIAL-RELATED"/>
    <property type="match status" value="1"/>
</dbReference>
<dbReference type="EC" id="2.4.99.12" evidence="1"/>
<dbReference type="GO" id="GO:0043842">
    <property type="term" value="F:Kdo transferase activity"/>
    <property type="evidence" value="ECO:0007669"/>
    <property type="project" value="UniProtKB-EC"/>
</dbReference>
<gene>
    <name evidence="2" type="ORF">SAMN04488515_3264</name>
</gene>
<comment type="similarity">
    <text evidence="1">Belongs to the glycosyltransferase group 1 family.</text>
</comment>
<sequence length="373" mass="40390">MPQSHVRQNQHVIWARCSSPNQIEQVAELEQTLRQDGDRVQFLCSLPDPRDEGVLKTPTTQRNTRQFIFAHRPIAVLWVGGLLDQNILAPCHAVDLPIVVLEGSASMLDGPARGWLPGRGRSHLAKLHAVFLKDMRDRSAFVQAGVPDHVIQIAGSLGDSSTVLPYRESDRRELAEVLGTRPVWLAAETQPEDVEMLCQAHREAARRAHRLLLIIAPTQPGSGRAIADTCRAAGLNTSLRSAGAEPEESTQVYLADDDDSMGLWYRIAPITFLGGTFNSGARDDPFHPAALGSVTIHGPAQGKYQERFRKLMSVDATLQIMTPAALGEAVAQLLSVDKAAAKANAGWDITSRGAATAALVSAILQHLIDGEAP</sequence>
<keyword evidence="3" id="KW-1185">Reference proteome</keyword>
<protein>
    <recommendedName>
        <fullName evidence="1">3-deoxy-D-manno-octulosonic acid transferase</fullName>
        <shortName evidence="1">Kdo transferase</shortName>
        <ecNumber evidence="1">2.4.99.12</ecNumber>
    </recommendedName>
    <alternativeName>
        <fullName evidence="1">Lipid IV(A) 3-deoxy-D-manno-octulosonic acid transferase</fullName>
    </alternativeName>
</protein>
<evidence type="ECO:0000256" key="1">
    <source>
        <dbReference type="RuleBase" id="RU365103"/>
    </source>
</evidence>
<dbReference type="GO" id="GO:0009245">
    <property type="term" value="P:lipid A biosynthetic process"/>
    <property type="evidence" value="ECO:0007669"/>
    <property type="project" value="TreeGrafter"/>
</dbReference>
<dbReference type="PANTHER" id="PTHR42755">
    <property type="entry name" value="3-DEOXY-MANNO-OCTULOSONATE CYTIDYLYLTRANSFERASE"/>
    <property type="match status" value="1"/>
</dbReference>
<dbReference type="GO" id="GO:0005886">
    <property type="term" value="C:plasma membrane"/>
    <property type="evidence" value="ECO:0007669"/>
    <property type="project" value="UniProtKB-SubCell"/>
</dbReference>
<evidence type="ECO:0000313" key="2">
    <source>
        <dbReference type="EMBL" id="SEW44950.1"/>
    </source>
</evidence>
<keyword evidence="1" id="KW-1003">Cell membrane</keyword>